<gene>
    <name evidence="1" type="ORF">GCM10008023_32680</name>
</gene>
<dbReference type="InterPro" id="IPR058110">
    <property type="entry name" value="GCG_CRPN_dom"/>
</dbReference>
<evidence type="ECO:0000313" key="1">
    <source>
        <dbReference type="EMBL" id="GHH22545.1"/>
    </source>
</evidence>
<dbReference type="Proteomes" id="UP000652430">
    <property type="component" value="Unassembled WGS sequence"/>
</dbReference>
<dbReference type="NCBIfam" id="NF047412">
    <property type="entry name" value="sig_GCG_CRPN_rpt"/>
    <property type="match status" value="1"/>
</dbReference>
<comment type="caution">
    <text evidence="1">The sequence shown here is derived from an EMBL/GenBank/DDBJ whole genome shotgun (WGS) entry which is preliminary data.</text>
</comment>
<name>A0ABQ3LPI9_9SPHN</name>
<keyword evidence="2" id="KW-1185">Reference proteome</keyword>
<protein>
    <submittedName>
        <fullName evidence="1">Uncharacterized protein</fullName>
    </submittedName>
</protein>
<organism evidence="1 2">
    <name type="scientific">Sphingomonas glacialis</name>
    <dbReference type="NCBI Taxonomy" id="658225"/>
    <lineage>
        <taxon>Bacteria</taxon>
        <taxon>Pseudomonadati</taxon>
        <taxon>Pseudomonadota</taxon>
        <taxon>Alphaproteobacteria</taxon>
        <taxon>Sphingomonadales</taxon>
        <taxon>Sphingomonadaceae</taxon>
        <taxon>Sphingomonas</taxon>
    </lineage>
</organism>
<sequence>MAILERVAAPLVCEVSPTGFALTLYREGLMKKLLAAILLTGAATLGTTTAADARDGCGRGAFRGPAGHCRVMRGGPAFVGGPVYRGGPRLIVGRRYDRGYWDGRRYWQNRYRHHGGWRYR</sequence>
<reference evidence="2" key="1">
    <citation type="journal article" date="2019" name="Int. J. Syst. Evol. Microbiol.">
        <title>The Global Catalogue of Microorganisms (GCM) 10K type strain sequencing project: providing services to taxonomists for standard genome sequencing and annotation.</title>
        <authorList>
            <consortium name="The Broad Institute Genomics Platform"/>
            <consortium name="The Broad Institute Genome Sequencing Center for Infectious Disease"/>
            <person name="Wu L."/>
            <person name="Ma J."/>
        </authorList>
    </citation>
    <scope>NUCLEOTIDE SEQUENCE [LARGE SCALE GENOMIC DNA]</scope>
    <source>
        <strain evidence="2">CGMCC 1.8957</strain>
    </source>
</reference>
<proteinExistence type="predicted"/>
<dbReference type="EMBL" id="BNAQ01000005">
    <property type="protein sequence ID" value="GHH22545.1"/>
    <property type="molecule type" value="Genomic_DNA"/>
</dbReference>
<evidence type="ECO:0000313" key="2">
    <source>
        <dbReference type="Proteomes" id="UP000652430"/>
    </source>
</evidence>
<accession>A0ABQ3LPI9</accession>